<dbReference type="PROSITE" id="PS50949">
    <property type="entry name" value="HTH_GNTR"/>
    <property type="match status" value="1"/>
</dbReference>
<dbReference type="SMART" id="SM00895">
    <property type="entry name" value="FCD"/>
    <property type="match status" value="1"/>
</dbReference>
<evidence type="ECO:0000256" key="2">
    <source>
        <dbReference type="ARBA" id="ARBA00023125"/>
    </source>
</evidence>
<dbReference type="InterPro" id="IPR036390">
    <property type="entry name" value="WH_DNA-bd_sf"/>
</dbReference>
<dbReference type="PANTHER" id="PTHR43537:SF5">
    <property type="entry name" value="UXU OPERON TRANSCRIPTIONAL REGULATOR"/>
    <property type="match status" value="1"/>
</dbReference>
<reference evidence="5 6" key="1">
    <citation type="submission" date="2019-01" db="EMBL/GenBank/DDBJ databases">
        <title>Agromyces.</title>
        <authorList>
            <person name="Li J."/>
        </authorList>
    </citation>
    <scope>NUCLEOTIDE SEQUENCE [LARGE SCALE GENOMIC DNA]</scope>
    <source>
        <strain evidence="5 6">DSM 15934</strain>
    </source>
</reference>
<evidence type="ECO:0000256" key="3">
    <source>
        <dbReference type="ARBA" id="ARBA00023163"/>
    </source>
</evidence>
<sequence length="247" mass="26076">MSSMPAAAEPIGPMPRHGASVADDVARHLKRLIVTGAFPNGGRLPAERALAAELGVSRAALREALQQLQSAGLVHSQQGSGTRVTHDPSSSARLVAHLSQEERDFAESAELRAVVEPQIARLAANRATPNTVAEMRKILDASATELDVEASMSLDIEFHLAVAETAGNRLLSSLSGLTASWTISERAYSHLQPRGRDVSRLGHARILAAIESGDADAAERAMAVHLEEIGLVIAEARASVGDKPVVE</sequence>
<dbReference type="InterPro" id="IPR008920">
    <property type="entry name" value="TF_FadR/GntR_C"/>
</dbReference>
<dbReference type="GO" id="GO:0003700">
    <property type="term" value="F:DNA-binding transcription factor activity"/>
    <property type="evidence" value="ECO:0007669"/>
    <property type="project" value="InterPro"/>
</dbReference>
<evidence type="ECO:0000313" key="6">
    <source>
        <dbReference type="Proteomes" id="UP000293865"/>
    </source>
</evidence>
<dbReference type="SUPFAM" id="SSF48008">
    <property type="entry name" value="GntR ligand-binding domain-like"/>
    <property type="match status" value="1"/>
</dbReference>
<evidence type="ECO:0000313" key="5">
    <source>
        <dbReference type="EMBL" id="RXZ71696.1"/>
    </source>
</evidence>
<keyword evidence="3" id="KW-0804">Transcription</keyword>
<evidence type="ECO:0000256" key="1">
    <source>
        <dbReference type="ARBA" id="ARBA00023015"/>
    </source>
</evidence>
<dbReference type="Pfam" id="PF00392">
    <property type="entry name" value="GntR"/>
    <property type="match status" value="1"/>
</dbReference>
<keyword evidence="1" id="KW-0805">Transcription regulation</keyword>
<dbReference type="EMBL" id="SDPN01000010">
    <property type="protein sequence ID" value="RXZ71696.1"/>
    <property type="molecule type" value="Genomic_DNA"/>
</dbReference>
<evidence type="ECO:0000259" key="4">
    <source>
        <dbReference type="PROSITE" id="PS50949"/>
    </source>
</evidence>
<dbReference type="Gene3D" id="1.20.120.530">
    <property type="entry name" value="GntR ligand-binding domain-like"/>
    <property type="match status" value="1"/>
</dbReference>
<dbReference type="Proteomes" id="UP000293865">
    <property type="component" value="Unassembled WGS sequence"/>
</dbReference>
<name>A0A4V1QY27_9MICO</name>
<organism evidence="5 6">
    <name type="scientific">Agromyces albus</name>
    <dbReference type="NCBI Taxonomy" id="205332"/>
    <lineage>
        <taxon>Bacteria</taxon>
        <taxon>Bacillati</taxon>
        <taxon>Actinomycetota</taxon>
        <taxon>Actinomycetes</taxon>
        <taxon>Micrococcales</taxon>
        <taxon>Microbacteriaceae</taxon>
        <taxon>Agromyces</taxon>
    </lineage>
</organism>
<dbReference type="PRINTS" id="PR00035">
    <property type="entry name" value="HTHGNTR"/>
</dbReference>
<proteinExistence type="predicted"/>
<dbReference type="OrthoDB" id="4164516at2"/>
<dbReference type="InterPro" id="IPR000524">
    <property type="entry name" value="Tscrpt_reg_HTH_GntR"/>
</dbReference>
<dbReference type="Gene3D" id="1.10.10.10">
    <property type="entry name" value="Winged helix-like DNA-binding domain superfamily/Winged helix DNA-binding domain"/>
    <property type="match status" value="1"/>
</dbReference>
<dbReference type="PANTHER" id="PTHR43537">
    <property type="entry name" value="TRANSCRIPTIONAL REGULATOR, GNTR FAMILY"/>
    <property type="match status" value="1"/>
</dbReference>
<dbReference type="AlphaFoldDB" id="A0A4V1QY27"/>
<protein>
    <submittedName>
        <fullName evidence="5">FadR family transcriptional regulator</fullName>
    </submittedName>
</protein>
<dbReference type="Pfam" id="PF07729">
    <property type="entry name" value="FCD"/>
    <property type="match status" value="1"/>
</dbReference>
<feature type="domain" description="HTH gntR-type" evidence="4">
    <location>
        <begin position="19"/>
        <end position="87"/>
    </location>
</feature>
<dbReference type="SUPFAM" id="SSF46785">
    <property type="entry name" value="Winged helix' DNA-binding domain"/>
    <property type="match status" value="1"/>
</dbReference>
<accession>A0A4V1QY27</accession>
<keyword evidence="6" id="KW-1185">Reference proteome</keyword>
<dbReference type="InterPro" id="IPR036388">
    <property type="entry name" value="WH-like_DNA-bd_sf"/>
</dbReference>
<dbReference type="GO" id="GO:0003677">
    <property type="term" value="F:DNA binding"/>
    <property type="evidence" value="ECO:0007669"/>
    <property type="project" value="UniProtKB-KW"/>
</dbReference>
<comment type="caution">
    <text evidence="5">The sequence shown here is derived from an EMBL/GenBank/DDBJ whole genome shotgun (WGS) entry which is preliminary data.</text>
</comment>
<dbReference type="InterPro" id="IPR011711">
    <property type="entry name" value="GntR_C"/>
</dbReference>
<dbReference type="CDD" id="cd07377">
    <property type="entry name" value="WHTH_GntR"/>
    <property type="match status" value="1"/>
</dbReference>
<gene>
    <name evidence="5" type="ORF">ESP51_07305</name>
</gene>
<keyword evidence="2" id="KW-0238">DNA-binding</keyword>
<dbReference type="SMART" id="SM00345">
    <property type="entry name" value="HTH_GNTR"/>
    <property type="match status" value="1"/>
</dbReference>